<dbReference type="NCBIfam" id="NF002505">
    <property type="entry name" value="PRK01862.1"/>
    <property type="match status" value="1"/>
</dbReference>
<feature type="transmembrane region" description="Helical" evidence="11">
    <location>
        <begin position="279"/>
        <end position="296"/>
    </location>
</feature>
<dbReference type="Proteomes" id="UP000243719">
    <property type="component" value="Unassembled WGS sequence"/>
</dbReference>
<feature type="transmembrane region" description="Helical" evidence="11">
    <location>
        <begin position="75"/>
        <end position="96"/>
    </location>
</feature>
<evidence type="ECO:0000256" key="7">
    <source>
        <dbReference type="ARBA" id="ARBA00023173"/>
    </source>
</evidence>
<evidence type="ECO:0000256" key="3">
    <source>
        <dbReference type="ARBA" id="ARBA00022692"/>
    </source>
</evidence>
<dbReference type="InterPro" id="IPR050368">
    <property type="entry name" value="ClC-type_chloride_channel"/>
</dbReference>
<dbReference type="OrthoDB" id="9767361at2"/>
<keyword evidence="6 11" id="KW-0472">Membrane</keyword>
<dbReference type="GO" id="GO:0034707">
    <property type="term" value="C:chloride channel complex"/>
    <property type="evidence" value="ECO:0007669"/>
    <property type="project" value="UniProtKB-KW"/>
</dbReference>
<dbReference type="PRINTS" id="PR00762">
    <property type="entry name" value="CLCHANNEL"/>
</dbReference>
<dbReference type="CDD" id="cd00400">
    <property type="entry name" value="Voltage_gated_ClC"/>
    <property type="match status" value="1"/>
</dbReference>
<feature type="transmembrane region" description="Helical" evidence="11">
    <location>
        <begin position="405"/>
        <end position="424"/>
    </location>
</feature>
<dbReference type="GO" id="GO:0005254">
    <property type="term" value="F:chloride channel activity"/>
    <property type="evidence" value="ECO:0007669"/>
    <property type="project" value="UniProtKB-KW"/>
</dbReference>
<keyword evidence="2" id="KW-0813">Transport</keyword>
<keyword evidence="10" id="KW-0129">CBS domain</keyword>
<organism evidence="13 14">
    <name type="scientific">Chitinasiproducens palmae</name>
    <dbReference type="NCBI Taxonomy" id="1770053"/>
    <lineage>
        <taxon>Bacteria</taxon>
        <taxon>Pseudomonadati</taxon>
        <taxon>Pseudomonadota</taxon>
        <taxon>Betaproteobacteria</taxon>
        <taxon>Burkholderiales</taxon>
        <taxon>Burkholderiaceae</taxon>
        <taxon>Chitinasiproducens</taxon>
    </lineage>
</organism>
<keyword evidence="9" id="KW-0407">Ion channel</keyword>
<evidence type="ECO:0000313" key="13">
    <source>
        <dbReference type="EMBL" id="SDV49111.1"/>
    </source>
</evidence>
<keyword evidence="4 11" id="KW-1133">Transmembrane helix</keyword>
<dbReference type="InterPro" id="IPR000644">
    <property type="entry name" value="CBS_dom"/>
</dbReference>
<dbReference type="SUPFAM" id="SSF81340">
    <property type="entry name" value="Clc chloride channel"/>
    <property type="match status" value="1"/>
</dbReference>
<evidence type="ECO:0000256" key="1">
    <source>
        <dbReference type="ARBA" id="ARBA00004141"/>
    </source>
</evidence>
<protein>
    <submittedName>
        <fullName evidence="13">Chloride channel protein, CIC family</fullName>
    </submittedName>
</protein>
<gene>
    <name evidence="13" type="ORF">SAMN05216551_10777</name>
</gene>
<proteinExistence type="predicted"/>
<dbReference type="PANTHER" id="PTHR43427">
    <property type="entry name" value="CHLORIDE CHANNEL PROTEIN CLC-E"/>
    <property type="match status" value="1"/>
</dbReference>
<evidence type="ECO:0000256" key="4">
    <source>
        <dbReference type="ARBA" id="ARBA00022989"/>
    </source>
</evidence>
<evidence type="ECO:0000256" key="8">
    <source>
        <dbReference type="ARBA" id="ARBA00023214"/>
    </source>
</evidence>
<evidence type="ECO:0000256" key="10">
    <source>
        <dbReference type="PROSITE-ProRule" id="PRU00703"/>
    </source>
</evidence>
<keyword evidence="3 11" id="KW-0812">Transmembrane</keyword>
<feature type="domain" description="CBS" evidence="12">
    <location>
        <begin position="524"/>
        <end position="583"/>
    </location>
</feature>
<dbReference type="STRING" id="1770053.SAMN05216551_10777"/>
<dbReference type="Pfam" id="PF00571">
    <property type="entry name" value="CBS"/>
    <property type="match status" value="1"/>
</dbReference>
<feature type="transmembrane region" description="Helical" evidence="11">
    <location>
        <begin position="239"/>
        <end position="258"/>
    </location>
</feature>
<feature type="transmembrane region" description="Helical" evidence="11">
    <location>
        <begin position="316"/>
        <end position="337"/>
    </location>
</feature>
<dbReference type="EMBL" id="FNLO01000007">
    <property type="protein sequence ID" value="SDV49111.1"/>
    <property type="molecule type" value="Genomic_DNA"/>
</dbReference>
<feature type="transmembrane region" description="Helical" evidence="11">
    <location>
        <begin position="375"/>
        <end position="398"/>
    </location>
</feature>
<dbReference type="PROSITE" id="PS51371">
    <property type="entry name" value="CBS"/>
    <property type="match status" value="1"/>
</dbReference>
<comment type="subcellular location">
    <subcellularLocation>
        <location evidence="1">Membrane</location>
        <topology evidence="1">Multi-pass membrane protein</topology>
    </subcellularLocation>
</comment>
<dbReference type="InterPro" id="IPR014743">
    <property type="entry name" value="Cl-channel_core"/>
</dbReference>
<evidence type="ECO:0000313" key="14">
    <source>
        <dbReference type="Proteomes" id="UP000243719"/>
    </source>
</evidence>
<keyword evidence="8" id="KW-0868">Chloride</keyword>
<dbReference type="SMART" id="SM00116">
    <property type="entry name" value="CBS"/>
    <property type="match status" value="2"/>
</dbReference>
<accession>A0A1H2PQP4</accession>
<evidence type="ECO:0000256" key="2">
    <source>
        <dbReference type="ARBA" id="ARBA00022448"/>
    </source>
</evidence>
<feature type="transmembrane region" description="Helical" evidence="11">
    <location>
        <begin position="197"/>
        <end position="219"/>
    </location>
</feature>
<feature type="transmembrane region" description="Helical" evidence="11">
    <location>
        <begin position="349"/>
        <end position="369"/>
    </location>
</feature>
<dbReference type="Pfam" id="PF00654">
    <property type="entry name" value="Voltage_CLC"/>
    <property type="match status" value="1"/>
</dbReference>
<feature type="transmembrane region" description="Helical" evidence="11">
    <location>
        <begin position="24"/>
        <end position="46"/>
    </location>
</feature>
<dbReference type="InterPro" id="IPR001807">
    <property type="entry name" value="ClC"/>
</dbReference>
<dbReference type="Gene3D" id="3.10.580.10">
    <property type="entry name" value="CBS-domain"/>
    <property type="match status" value="1"/>
</dbReference>
<keyword evidence="7" id="KW-0869">Chloride channel</keyword>
<dbReference type="Gene3D" id="1.10.3080.10">
    <property type="entry name" value="Clc chloride channel"/>
    <property type="match status" value="1"/>
</dbReference>
<dbReference type="InterPro" id="IPR046342">
    <property type="entry name" value="CBS_dom_sf"/>
</dbReference>
<keyword evidence="14" id="KW-1185">Reference proteome</keyword>
<sequence length="591" mass="62430">MITRLLAWRTRLDHLLHIDDSHRLLLWAVVMGVVGALATLLFRAGIQALQWLVPGVPHGSADGMSMVAMAESLPWLWRLALPALGGVIAGFLLLLAKRFAAGRASDYMEVVTMGDGSVPVRESLLRALSSLFTIASGGSIGREGPMVQLAALGASEVGRRFRVAPARLRLLVACGAAAGITSAYNTPIAGAFFIAEIVLGSVAMSSMAPILVSSVVANIVMRELPGYAPPYKMPPFPEIFGGEVLLFSLLGIALGVLAPRFMQLIEFTRVRASRLPLSAPVRLGLAGLGVGAISVGMPQVWGNGYDVVNALLHQPFAWQIVLLILLAKLLATALTVGSGAVGGVFTPTLFVGATLGWLFGSVLNAIWPATTSAPAAYAIVGMGAFLGAATSAPLMAILMIFEMTLSYAVMLPLVLATVIAFVAARGGADVAMYSVTVKRVREARAREQLRATRVRSLIEPAETVVRDDADFEALTRLFLAFPIKYVYVVDARNRYLGAIALSDVTAALLDAPRDAPKPGALALVRPARLATLTPDMSLSEALERFVAHQGERLPAVETPDDPVLLGVVHKTAVLDAYVRLDAAQAGPRLGA</sequence>
<dbReference type="PANTHER" id="PTHR43427:SF6">
    <property type="entry name" value="CHLORIDE CHANNEL PROTEIN CLC-E"/>
    <property type="match status" value="1"/>
</dbReference>
<dbReference type="RefSeq" id="WP_091908784.1">
    <property type="nucleotide sequence ID" value="NZ_FNLO01000007.1"/>
</dbReference>
<evidence type="ECO:0000259" key="12">
    <source>
        <dbReference type="PROSITE" id="PS51371"/>
    </source>
</evidence>
<keyword evidence="5" id="KW-0406">Ion transport</keyword>
<reference evidence="14" key="1">
    <citation type="submission" date="2016-09" db="EMBL/GenBank/DDBJ databases">
        <authorList>
            <person name="Varghese N."/>
            <person name="Submissions S."/>
        </authorList>
    </citation>
    <scope>NUCLEOTIDE SEQUENCE [LARGE SCALE GENOMIC DNA]</scope>
    <source>
        <strain evidence="14">JS23</strain>
    </source>
</reference>
<evidence type="ECO:0000256" key="11">
    <source>
        <dbReference type="SAM" id="Phobius"/>
    </source>
</evidence>
<evidence type="ECO:0000256" key="6">
    <source>
        <dbReference type="ARBA" id="ARBA00023136"/>
    </source>
</evidence>
<dbReference type="CDD" id="cd02205">
    <property type="entry name" value="CBS_pair_SF"/>
    <property type="match status" value="1"/>
</dbReference>
<evidence type="ECO:0000256" key="5">
    <source>
        <dbReference type="ARBA" id="ARBA00023065"/>
    </source>
</evidence>
<evidence type="ECO:0000256" key="9">
    <source>
        <dbReference type="ARBA" id="ARBA00023303"/>
    </source>
</evidence>
<dbReference type="AlphaFoldDB" id="A0A1H2PQP4"/>
<dbReference type="SUPFAM" id="SSF54631">
    <property type="entry name" value="CBS-domain pair"/>
    <property type="match status" value="1"/>
</dbReference>
<name>A0A1H2PQP4_9BURK</name>